<evidence type="ECO:0000313" key="2">
    <source>
        <dbReference type="Proteomes" id="UP000012037"/>
    </source>
</evidence>
<dbReference type="KEGG" id="vg:15041529"/>
<proteinExistence type="predicted"/>
<gene>
    <name evidence="1" type="ORF">P793_032</name>
</gene>
<sequence>MSKVRRDKHKALVFWSQIGKALDRVDNGCNNKPRWRQWEKAEYERIFKK</sequence>
<dbReference type="RefSeq" id="YP_007677992.1">
    <property type="nucleotide sequence ID" value="NC_020880.1"/>
</dbReference>
<dbReference type="Proteomes" id="UP000012037">
    <property type="component" value="Segment"/>
</dbReference>
<name>M4I6W8_9CAUD</name>
<dbReference type="EMBL" id="KC013021">
    <property type="protein sequence ID" value="AFY98205.1"/>
    <property type="molecule type" value="Genomic_DNA"/>
</dbReference>
<keyword evidence="2" id="KW-1185">Reference proteome</keyword>
<dbReference type="OrthoDB" id="26034at10239"/>
<reference evidence="1 2" key="1">
    <citation type="journal article" date="2013" name="Appl. Environ. Microbiol.">
        <title>Identification of the Receptor-Binding Protein in lytic Leuconostoc pseudomesenteroides Bacteriophages.</title>
        <authorList>
            <person name="Kot W."/>
            <person name="Hammer K."/>
            <person name="Neve H."/>
            <person name="Vogensen F.K."/>
        </authorList>
    </citation>
    <scope>NUCLEOTIDE SEQUENCE [LARGE SCALE GENOMIC DNA]</scope>
</reference>
<protein>
    <submittedName>
        <fullName evidence="1">Uncharacterized protein</fullName>
    </submittedName>
</protein>
<dbReference type="GeneID" id="15041529"/>
<evidence type="ECO:0000313" key="1">
    <source>
        <dbReference type="EMBL" id="AFY98205.1"/>
    </source>
</evidence>
<organism evidence="1 2">
    <name type="scientific">Leuconostoc phage P793</name>
    <dbReference type="NCBI Taxonomy" id="1262522"/>
    <lineage>
        <taxon>Viruses</taxon>
        <taxon>Duplodnaviria</taxon>
        <taxon>Heunggongvirae</taxon>
        <taxon>Uroviricota</taxon>
        <taxon>Caudoviricetes</taxon>
        <taxon>Mccleskeyvirinae</taxon>
        <taxon>Limdunavirus</taxon>
        <taxon>Limdunavirus P793</taxon>
    </lineage>
</organism>
<accession>M4I6W8</accession>